<feature type="transmembrane region" description="Helical" evidence="12">
    <location>
        <begin position="20"/>
        <end position="43"/>
    </location>
</feature>
<evidence type="ECO:0000313" key="14">
    <source>
        <dbReference type="Proteomes" id="UP001321018"/>
    </source>
</evidence>
<dbReference type="InterPro" id="IPR003817">
    <property type="entry name" value="PS_Dcarbxylase"/>
</dbReference>
<dbReference type="Proteomes" id="UP001321018">
    <property type="component" value="Unassembled WGS sequence"/>
</dbReference>
<evidence type="ECO:0000256" key="8">
    <source>
        <dbReference type="ARBA" id="ARBA00023239"/>
    </source>
</evidence>
<dbReference type="InterPro" id="IPR033175">
    <property type="entry name" value="PSD-A"/>
</dbReference>
<sequence>MKFAPGGWRYAILPLLAAPFALVYSVAASLLALVVGAFVLLFFRDPERTPPLSGVVSPADGKVSVLREEGEQVRLGVFMNVWNVHVIRAPFAGDVTAVDHSPGAHRPAFSKDSDRNEKVHVRFATDGHANEGWGASEGSEKNENGNGDETETETDTNSPEVTLIAGAFARRIFPYVDAGDQLERGERLGHIAFGSRVDVLFPPDVDRDDIAVSLGERVTAGETIVLESGTGDELEIEGLGE</sequence>
<evidence type="ECO:0000256" key="11">
    <source>
        <dbReference type="SAM" id="MobiDB-lite"/>
    </source>
</evidence>
<keyword evidence="5 12" id="KW-0472">Membrane</keyword>
<keyword evidence="10" id="KW-0670">Pyruvate</keyword>
<keyword evidence="12" id="KW-1133">Transmembrane helix</keyword>
<protein>
    <submittedName>
        <fullName evidence="13">Protein sorting system archaetidylserine decarboxylase</fullName>
    </submittedName>
</protein>
<evidence type="ECO:0000256" key="1">
    <source>
        <dbReference type="ARBA" id="ARBA00022475"/>
    </source>
</evidence>
<evidence type="ECO:0000256" key="7">
    <source>
        <dbReference type="ARBA" id="ARBA00023209"/>
    </source>
</evidence>
<keyword evidence="8" id="KW-0456">Lyase</keyword>
<organism evidence="13 14">
    <name type="scientific">Natronoglomus mannanivorans</name>
    <dbReference type="NCBI Taxonomy" id="2979990"/>
    <lineage>
        <taxon>Archaea</taxon>
        <taxon>Methanobacteriati</taxon>
        <taxon>Methanobacteriota</taxon>
        <taxon>Stenosarchaea group</taxon>
        <taxon>Halobacteria</taxon>
        <taxon>Halobacteriales</taxon>
        <taxon>Natrialbaceae</taxon>
        <taxon>Natronoglomus</taxon>
    </lineage>
</organism>
<evidence type="ECO:0000256" key="5">
    <source>
        <dbReference type="ARBA" id="ARBA00023136"/>
    </source>
</evidence>
<gene>
    <name evidence="13" type="ORF">OB960_23775</name>
</gene>
<dbReference type="NCBIfam" id="NF003683">
    <property type="entry name" value="PRK05305.2-3"/>
    <property type="match status" value="1"/>
</dbReference>
<dbReference type="Pfam" id="PF02666">
    <property type="entry name" value="PS_Dcarbxylase"/>
    <property type="match status" value="1"/>
</dbReference>
<keyword evidence="1" id="KW-1003">Cell membrane</keyword>
<evidence type="ECO:0000256" key="9">
    <source>
        <dbReference type="ARBA" id="ARBA00023264"/>
    </source>
</evidence>
<dbReference type="NCBIfam" id="NF038088">
    <property type="entry name" value="anchor_synt_D"/>
    <property type="match status" value="1"/>
</dbReference>
<dbReference type="GO" id="GO:0008654">
    <property type="term" value="P:phospholipid biosynthetic process"/>
    <property type="evidence" value="ECO:0007669"/>
    <property type="project" value="UniProtKB-KW"/>
</dbReference>
<dbReference type="AlphaFoldDB" id="A0AAP3E455"/>
<keyword evidence="2" id="KW-0444">Lipid biosynthesis</keyword>
<keyword evidence="12" id="KW-0812">Transmembrane</keyword>
<reference evidence="13" key="1">
    <citation type="submission" date="2022-09" db="EMBL/GenBank/DDBJ databases">
        <title>Enrichment on poylsaccharides allowed isolation of novel metabolic and taxonomic groups of Haloarchaea.</title>
        <authorList>
            <person name="Sorokin D.Y."/>
            <person name="Elcheninov A.G."/>
            <person name="Khizhniak T.V."/>
            <person name="Kolganova T.V."/>
            <person name="Kublanov I.V."/>
        </authorList>
    </citation>
    <scope>NUCLEOTIDE SEQUENCE</scope>
    <source>
        <strain evidence="13">AArc-xg1-1</strain>
    </source>
</reference>
<evidence type="ECO:0000256" key="4">
    <source>
        <dbReference type="ARBA" id="ARBA00023098"/>
    </source>
</evidence>
<accession>A0AAP3E455</accession>
<comment type="caution">
    <text evidence="13">The sequence shown here is derived from an EMBL/GenBank/DDBJ whole genome shotgun (WGS) entry which is preliminary data.</text>
</comment>
<evidence type="ECO:0000256" key="3">
    <source>
        <dbReference type="ARBA" id="ARBA00022793"/>
    </source>
</evidence>
<dbReference type="PANTHER" id="PTHR35809">
    <property type="entry name" value="ARCHAETIDYLSERINE DECARBOXYLASE PROENZYME-RELATED"/>
    <property type="match status" value="1"/>
</dbReference>
<dbReference type="RefSeq" id="WP_338006202.1">
    <property type="nucleotide sequence ID" value="NZ_JAOPKA010000028.1"/>
</dbReference>
<evidence type="ECO:0000256" key="12">
    <source>
        <dbReference type="SAM" id="Phobius"/>
    </source>
</evidence>
<dbReference type="PANTHER" id="PTHR35809:SF1">
    <property type="entry name" value="ARCHAETIDYLSERINE DECARBOXYLASE PROENZYME-RELATED"/>
    <property type="match status" value="1"/>
</dbReference>
<feature type="region of interest" description="Disordered" evidence="11">
    <location>
        <begin position="126"/>
        <end position="158"/>
    </location>
</feature>
<evidence type="ECO:0000256" key="2">
    <source>
        <dbReference type="ARBA" id="ARBA00022516"/>
    </source>
</evidence>
<keyword evidence="3" id="KW-0210">Decarboxylase</keyword>
<name>A0AAP3E455_9EURY</name>
<keyword evidence="7" id="KW-0594">Phospholipid biosynthesis</keyword>
<evidence type="ECO:0000313" key="13">
    <source>
        <dbReference type="EMBL" id="MCU4744396.1"/>
    </source>
</evidence>
<evidence type="ECO:0000256" key="6">
    <source>
        <dbReference type="ARBA" id="ARBA00023145"/>
    </source>
</evidence>
<dbReference type="EMBL" id="JAOPKA010000028">
    <property type="protein sequence ID" value="MCU4744396.1"/>
    <property type="molecule type" value="Genomic_DNA"/>
</dbReference>
<keyword evidence="6" id="KW-0865">Zymogen</keyword>
<dbReference type="GO" id="GO:0004609">
    <property type="term" value="F:phosphatidylserine decarboxylase activity"/>
    <property type="evidence" value="ECO:0007669"/>
    <property type="project" value="InterPro"/>
</dbReference>
<evidence type="ECO:0000256" key="10">
    <source>
        <dbReference type="ARBA" id="ARBA00023317"/>
    </source>
</evidence>
<proteinExistence type="predicted"/>
<keyword evidence="9" id="KW-1208">Phospholipid metabolism</keyword>
<keyword evidence="4" id="KW-0443">Lipid metabolism</keyword>